<gene>
    <name evidence="1" type="ORF">EJB05_08356</name>
</gene>
<comment type="caution">
    <text evidence="1">The sequence shown here is derived from an EMBL/GenBank/DDBJ whole genome shotgun (WGS) entry which is preliminary data.</text>
</comment>
<dbReference type="Proteomes" id="UP000324897">
    <property type="component" value="Chromosome 5"/>
</dbReference>
<protein>
    <submittedName>
        <fullName evidence="1">Uncharacterized protein</fullName>
    </submittedName>
</protein>
<dbReference type="AlphaFoldDB" id="A0A5J9WKU8"/>
<reference evidence="1 2" key="1">
    <citation type="journal article" date="2019" name="Sci. Rep.">
        <title>A high-quality genome of Eragrostis curvula grass provides insights into Poaceae evolution and supports new strategies to enhance forage quality.</title>
        <authorList>
            <person name="Carballo J."/>
            <person name="Santos B.A.C.M."/>
            <person name="Zappacosta D."/>
            <person name="Garbus I."/>
            <person name="Selva J.P."/>
            <person name="Gallo C.A."/>
            <person name="Diaz A."/>
            <person name="Albertini E."/>
            <person name="Caccamo M."/>
            <person name="Echenique V."/>
        </authorList>
    </citation>
    <scope>NUCLEOTIDE SEQUENCE [LARGE SCALE GENOMIC DNA]</scope>
    <source>
        <strain evidence="2">cv. Victoria</strain>
        <tissue evidence="1">Leaf</tissue>
    </source>
</reference>
<evidence type="ECO:0000313" key="1">
    <source>
        <dbReference type="EMBL" id="TVU48711.1"/>
    </source>
</evidence>
<accession>A0A5J9WKU8</accession>
<feature type="non-terminal residue" evidence="1">
    <location>
        <position position="1"/>
    </location>
</feature>
<dbReference type="Gramene" id="TVU48711">
    <property type="protein sequence ID" value="TVU48711"/>
    <property type="gene ID" value="EJB05_08356"/>
</dbReference>
<dbReference type="OrthoDB" id="10615859at2759"/>
<keyword evidence="2" id="KW-1185">Reference proteome</keyword>
<organism evidence="1 2">
    <name type="scientific">Eragrostis curvula</name>
    <name type="common">weeping love grass</name>
    <dbReference type="NCBI Taxonomy" id="38414"/>
    <lineage>
        <taxon>Eukaryota</taxon>
        <taxon>Viridiplantae</taxon>
        <taxon>Streptophyta</taxon>
        <taxon>Embryophyta</taxon>
        <taxon>Tracheophyta</taxon>
        <taxon>Spermatophyta</taxon>
        <taxon>Magnoliopsida</taxon>
        <taxon>Liliopsida</taxon>
        <taxon>Poales</taxon>
        <taxon>Poaceae</taxon>
        <taxon>PACMAD clade</taxon>
        <taxon>Chloridoideae</taxon>
        <taxon>Eragrostideae</taxon>
        <taxon>Eragrostidinae</taxon>
        <taxon>Eragrostis</taxon>
    </lineage>
</organism>
<dbReference type="EMBL" id="RWGY01000004">
    <property type="protein sequence ID" value="TVU48711.1"/>
    <property type="molecule type" value="Genomic_DNA"/>
</dbReference>
<sequence>MSREKLAEYLGVGTYEDSCIYRKVYGDASPPRHPRIGGNNFPTVEKLGELFIVALSESDTGSRETRYLNLVAKVVHEALRRTLLPRHGHADKMSSLQQWLLIHIMDGEQFDIVDFLLCEIEDVITDGLACSRQQPYAHFISYIPSQINYPKYMEKYMTESLDFQPYNPAKPDDIRRGIRTVLDVRDFWPGVPDPENLKEKFIVMMQDVDATGRSTENIVDECEQCDNFVEEAGSELIQHDQDSHQMDRNVENFEKQSDHVEIHRRILLFGKEMIEKIPQQQPWHTNAILTDLGVLATAVDTSDCDVSSSREEVISVMPQSSSPTVGVTAPVDQGTATYLTRLLFDDPSKIPSEDELELWLSQPLAAS</sequence>
<name>A0A5J9WKU8_9POAL</name>
<proteinExistence type="predicted"/>
<evidence type="ECO:0000313" key="2">
    <source>
        <dbReference type="Proteomes" id="UP000324897"/>
    </source>
</evidence>